<evidence type="ECO:0000259" key="10">
    <source>
        <dbReference type="PROSITE" id="PS51194"/>
    </source>
</evidence>
<dbReference type="InterPro" id="IPR055368">
    <property type="entry name" value="WH3_Lhr"/>
</dbReference>
<feature type="domain" description="Helicase ATP-binding" evidence="9">
    <location>
        <begin position="33"/>
        <end position="238"/>
    </location>
</feature>
<dbReference type="InterPro" id="IPR001650">
    <property type="entry name" value="Helicase_C-like"/>
</dbReference>
<evidence type="ECO:0000256" key="2">
    <source>
        <dbReference type="ARBA" id="ARBA00022763"/>
    </source>
</evidence>
<dbReference type="PANTHER" id="PTHR47962:SF5">
    <property type="entry name" value="ATP-DEPENDENT HELICASE LHR-RELATED"/>
    <property type="match status" value="1"/>
</dbReference>
<proteinExistence type="predicted"/>
<dbReference type="Pfam" id="PF23236">
    <property type="entry name" value="WHD_2nd_Lhr"/>
    <property type="match status" value="1"/>
</dbReference>
<sequence length="1593" mass="174909">MSDSTCPDWFTPETRDWFTHAFGAPTVVQAQAWDAIHSGSNVLVTAPTGSGKTLAAFLSAIDTLARQETESGTKNGDDAPAASATPRQGVRILYISPLKALGTDVAKNLRRPLDGIAACFEQAHHRVPRITVGMRNGDSTPQERRAIVSHPPDILVTTPESLYLLLTSKARRILTTVTTVIVDEVHALVGTKRGVHLTLSLERLALLAGEFQRIGLSATIRPLDTAAGFLAGTRPVSVIAPQQTPSFALRIINPADDLHDITSLSNANDDDDRGSVWPKVEQAILDDIIAHHTTLVFVNSRGLCEKLTARLNDLYAERIYGRQPLRYRDRSHYDAVAGSSTMLVHDQAPEDVIAMAHHGSVSKERRHQVESDLKAGRLRCVVATSSLELGIDMGTVDLVIQVSPPFSVSSALQRAGRADHRVNGTSHARFYPLTREQVLITTATVEAMRAGRIEQTTIPTNPLDILAQQTVAAAAMEPLDHDTWYRVVRRAAPYHTLDETSYDATIGMMSGQYNGEEFSVFRPSLIWDRDTGIISARPGAQRLAVTCGGTIPDRGTYSVVLTDEAAGKGPKRVGELDEEMVYESRVGDVITLGTSTWRIREITHDRVIVTPAPGQTARLPFWHGDGPGRDADSGETIGRITRELTNGLDNEHGLDGRNGGFDTPTLRRLHDDGLDGHGLDGLARLLDEQRAVTGTVPNDRTLVIERCQDEDGDWRVIIHSPYGRRIHEPWAMGINMRLRARYGYDGQTMAADDGIVLRVPDTDEPLPWRSLIVFDPDELEADIRRHITETALFAARFRENAARSLFMPRMNPSRRVPLWQQRLRAAQLQTAASVIPGFPLILETARECLQDIYDMAALRRMMTALADGRIAVASAQTPVPSPFARALLFGYTGAYMYQYDVPQAERAAATLALDPELLARLLGDGGAEAEPLLDAQVIKRTEAELQCMTAERRKHGKEGVADLLRLLGPLSEHDIAARLRDGESAGEYVAQLQRERRAVPLPIRGITYWAAPDDARRIDEDPDDLILRYAGTHGPFTAETIAERFGLHIGQTRAELNDLTREGRLLRGGFGMGADDDDHDAAAGHGIGNTISPSTESAPRWLHPKVFRMLRRRSLNKARASIRPVSPAAYQEFLAERMGPQSVGCQRYEGPDGLYDVIGLLEGVSLPADMWESSIFPSRVRDYHAGMLDDLLTSGDVFWVGSTAKGTGKNPGRSIAWYLSDSPLSQDNVLSGDWSMVPEALRDGDSCYARQLKPDDMTDAAFLTRMRALMWNGMITCSSFMPVRLTLGGPAKSSRTSSRRRRTGAMAIGRRFPGRARPTVLDAELPGLWSLTFPVPPNDGETDTTADAEAEMITTRRVVDMTEALLDRYGVVSAPLIEMIGLAGGFSGIYPVLRRMEDRGDVIRGMFVEGFGAAQFARRETVDSLRATASERDDHSGRSHDAMIAMDALDPANLFGAMIPWPEPMPWPDAPIEPEAGTMLRPTRREGAVVVISAGRAILYATPRSHHVLVFSASDTVPQDGTAETGEPAYPSYDDDLLRRAFGELAYALRSRSRSTTLFCDVNGMPLTRRNPFWQVMHAAGFSPSPQGLKIYP</sequence>
<dbReference type="NCBIfam" id="NF007284">
    <property type="entry name" value="PRK09751.1"/>
    <property type="match status" value="1"/>
</dbReference>
<dbReference type="InterPro" id="IPR011545">
    <property type="entry name" value="DEAD/DEAH_box_helicase_dom"/>
</dbReference>
<dbReference type="OrthoDB" id="9815222at2"/>
<dbReference type="Pfam" id="PF19306">
    <property type="entry name" value="WHD_Lhr"/>
    <property type="match status" value="1"/>
</dbReference>
<dbReference type="SMART" id="SM00490">
    <property type="entry name" value="HELICc"/>
    <property type="match status" value="1"/>
</dbReference>
<dbReference type="InterPro" id="IPR014001">
    <property type="entry name" value="Helicase_ATP-bd"/>
</dbReference>
<name>A0A430FD68_9BIFI</name>
<dbReference type="EMBL" id="QXGJ01000006">
    <property type="protein sequence ID" value="RSX50741.1"/>
    <property type="molecule type" value="Genomic_DNA"/>
</dbReference>
<dbReference type="Pfam" id="PF08494">
    <property type="entry name" value="DEAD_assoc"/>
    <property type="match status" value="1"/>
</dbReference>
<reference evidence="11 12" key="1">
    <citation type="submission" date="2018-09" db="EMBL/GenBank/DDBJ databases">
        <title>Characterization of the phylogenetic diversity of five novel species belonging to the genus Bifidobacterium.</title>
        <authorList>
            <person name="Lugli G.A."/>
            <person name="Duranti S."/>
            <person name="Milani C."/>
        </authorList>
    </citation>
    <scope>NUCLEOTIDE SEQUENCE [LARGE SCALE GENOMIC DNA]</scope>
    <source>
        <strain evidence="11 12">2028B</strain>
    </source>
</reference>
<keyword evidence="5" id="KW-0067">ATP-binding</keyword>
<evidence type="ECO:0000313" key="11">
    <source>
        <dbReference type="EMBL" id="RSX50741.1"/>
    </source>
</evidence>
<dbReference type="SMART" id="SM00487">
    <property type="entry name" value="DEXDc"/>
    <property type="match status" value="1"/>
</dbReference>
<dbReference type="InterPro" id="IPR055369">
    <property type="entry name" value="WH2_Lhr"/>
</dbReference>
<dbReference type="Pfam" id="PF23234">
    <property type="entry name" value="WHD_4th_Lhr"/>
    <property type="match status" value="1"/>
</dbReference>
<dbReference type="InterPro" id="IPR055367">
    <property type="entry name" value="WH4_Lhr"/>
</dbReference>
<keyword evidence="3" id="KW-0378">Hydrolase</keyword>
<keyword evidence="1" id="KW-0547">Nucleotide-binding</keyword>
<accession>A0A430FD68</accession>
<evidence type="ECO:0000259" key="9">
    <source>
        <dbReference type="PROSITE" id="PS51192"/>
    </source>
</evidence>
<evidence type="ECO:0000256" key="3">
    <source>
        <dbReference type="ARBA" id="ARBA00022801"/>
    </source>
</evidence>
<dbReference type="GO" id="GO:0005524">
    <property type="term" value="F:ATP binding"/>
    <property type="evidence" value="ECO:0007669"/>
    <property type="project" value="UniProtKB-KW"/>
</dbReference>
<keyword evidence="6" id="KW-0238">DNA-binding</keyword>
<evidence type="ECO:0000256" key="8">
    <source>
        <dbReference type="ARBA" id="ARBA00023235"/>
    </source>
</evidence>
<dbReference type="Pfam" id="PF23235">
    <property type="entry name" value="WHD_3rd_Lhr"/>
    <property type="match status" value="1"/>
</dbReference>
<evidence type="ECO:0000256" key="5">
    <source>
        <dbReference type="ARBA" id="ARBA00022840"/>
    </source>
</evidence>
<dbReference type="InterPro" id="IPR052511">
    <property type="entry name" value="ATP-dep_Helicase"/>
</dbReference>
<dbReference type="Gene3D" id="3.40.50.300">
    <property type="entry name" value="P-loop containing nucleotide triphosphate hydrolases"/>
    <property type="match status" value="2"/>
</dbReference>
<dbReference type="PROSITE" id="PS51194">
    <property type="entry name" value="HELICASE_CTER"/>
    <property type="match status" value="1"/>
</dbReference>
<evidence type="ECO:0000256" key="1">
    <source>
        <dbReference type="ARBA" id="ARBA00022741"/>
    </source>
</evidence>
<evidence type="ECO:0000313" key="12">
    <source>
        <dbReference type="Proteomes" id="UP000288607"/>
    </source>
</evidence>
<dbReference type="GO" id="GO:0003677">
    <property type="term" value="F:DNA binding"/>
    <property type="evidence" value="ECO:0007669"/>
    <property type="project" value="UniProtKB-KW"/>
</dbReference>
<dbReference type="SUPFAM" id="SSF52540">
    <property type="entry name" value="P-loop containing nucleoside triphosphate hydrolases"/>
    <property type="match status" value="1"/>
</dbReference>
<dbReference type="Pfam" id="PF00271">
    <property type="entry name" value="Helicase_C"/>
    <property type="match status" value="1"/>
</dbReference>
<evidence type="ECO:0000256" key="4">
    <source>
        <dbReference type="ARBA" id="ARBA00022806"/>
    </source>
</evidence>
<feature type="domain" description="Helicase C-terminal" evidence="10">
    <location>
        <begin position="279"/>
        <end position="466"/>
    </location>
</feature>
<keyword evidence="2" id="KW-0227">DNA damage</keyword>
<dbReference type="RefSeq" id="WP_126030259.1">
    <property type="nucleotide sequence ID" value="NZ_QXGJ01000006.1"/>
</dbReference>
<dbReference type="PANTHER" id="PTHR47962">
    <property type="entry name" value="ATP-DEPENDENT HELICASE LHR-RELATED-RELATED"/>
    <property type="match status" value="1"/>
</dbReference>
<organism evidence="11 12">
    <name type="scientific">Bifidobacterium callimiconis</name>
    <dbReference type="NCBI Taxonomy" id="2306973"/>
    <lineage>
        <taxon>Bacteria</taxon>
        <taxon>Bacillati</taxon>
        <taxon>Actinomycetota</taxon>
        <taxon>Actinomycetes</taxon>
        <taxon>Bifidobacteriales</taxon>
        <taxon>Bifidobacteriaceae</taxon>
        <taxon>Bifidobacterium</taxon>
    </lineage>
</organism>
<protein>
    <submittedName>
        <fullName evidence="11">DEAD/DEAH box helicase</fullName>
    </submittedName>
</protein>
<evidence type="ECO:0000256" key="6">
    <source>
        <dbReference type="ARBA" id="ARBA00023125"/>
    </source>
</evidence>
<dbReference type="Pfam" id="PF00270">
    <property type="entry name" value="DEAD"/>
    <property type="match status" value="1"/>
</dbReference>
<evidence type="ECO:0000256" key="7">
    <source>
        <dbReference type="ARBA" id="ARBA00023204"/>
    </source>
</evidence>
<dbReference type="GO" id="GO:0006281">
    <property type="term" value="P:DNA repair"/>
    <property type="evidence" value="ECO:0007669"/>
    <property type="project" value="UniProtKB-KW"/>
</dbReference>
<keyword evidence="8" id="KW-0413">Isomerase</keyword>
<dbReference type="InterPro" id="IPR013701">
    <property type="entry name" value="Lhr-like_DEAD/DEAH_assoc"/>
</dbReference>
<keyword evidence="4 11" id="KW-0347">Helicase</keyword>
<dbReference type="GO" id="GO:0004386">
    <property type="term" value="F:helicase activity"/>
    <property type="evidence" value="ECO:0007669"/>
    <property type="project" value="UniProtKB-KW"/>
</dbReference>
<dbReference type="GO" id="GO:0016887">
    <property type="term" value="F:ATP hydrolysis activity"/>
    <property type="evidence" value="ECO:0007669"/>
    <property type="project" value="TreeGrafter"/>
</dbReference>
<gene>
    <name evidence="11" type="ORF">D2E23_1406</name>
</gene>
<dbReference type="Proteomes" id="UP000288607">
    <property type="component" value="Unassembled WGS sequence"/>
</dbReference>
<keyword evidence="7" id="KW-0234">DNA repair</keyword>
<dbReference type="InterPro" id="IPR027417">
    <property type="entry name" value="P-loop_NTPase"/>
</dbReference>
<dbReference type="PROSITE" id="PS51192">
    <property type="entry name" value="HELICASE_ATP_BIND_1"/>
    <property type="match status" value="1"/>
</dbReference>
<keyword evidence="12" id="KW-1185">Reference proteome</keyword>
<comment type="caution">
    <text evidence="11">The sequence shown here is derived from an EMBL/GenBank/DDBJ whole genome shotgun (WGS) entry which is preliminary data.</text>
</comment>
<dbReference type="InterPro" id="IPR045628">
    <property type="entry name" value="Lhr_WH_dom"/>
</dbReference>